<dbReference type="OrthoDB" id="5481330at2"/>
<dbReference type="KEGG" id="llu:AKJ09_08383"/>
<dbReference type="EMBL" id="CP012333">
    <property type="protein sequence ID" value="AKV01720.1"/>
    <property type="molecule type" value="Genomic_DNA"/>
</dbReference>
<feature type="signal peptide" evidence="1">
    <location>
        <begin position="1"/>
        <end position="30"/>
    </location>
</feature>
<evidence type="ECO:0000256" key="1">
    <source>
        <dbReference type="SAM" id="SignalP"/>
    </source>
</evidence>
<dbReference type="AlphaFoldDB" id="A0A0K1Q8L2"/>
<sequence length="590" mass="60624">MARRVSSLPLLQRNVLRTALALATPLVAGAGCGTTEQSPNVAIATNLALPRGLLDHVTKLTLSVTEGAVTCDASTGQLTFPNGTAGAREILKKALGTTGCADNARFCGDVTIDKSDAMRVFAATATGDGDTTLAIGCTQAKVDQDQLPLSIKMVRFLAPAVCGDGTIQPTEQCEPGGTLACDDDCQSKEVLLSTGSSQNGTTTGGSGDKSSPFFLWPAQTGTNGRFVAFFTDRATGSANNEDIGLRVMGDDLAPLTSPPALAAGSIFLPNGTTFPPPVSSRQQSNAQATFLKGKYYVVFQDDNSPSSNGLDIHLRSMDTTFVADQAADTPLGVNGPDGAGEAKIQSSPAVASGPEDRLFVAWEDEGQGKIAGRTIAPPNTLGNQNDISSGTGNTHVSVAATSNGWVAVWQSGTGIKLRAINADGTPQGAEQIVNESSAPASEPRVASLDGGRFAVVFVAGGDVFIQRYDERGSKIAGDQSSALNDLVTAGDQLSPAIASSPAAGGSYAVAWVDAPSKHVNARFVGGTSGFLFNNVNGQSSEFQASRVDGRNRVTPTVAIGGAGPFVAIGWEDKTTPSAGIVVRRFPVPTE</sequence>
<dbReference type="Proteomes" id="UP000064967">
    <property type="component" value="Chromosome"/>
</dbReference>
<keyword evidence="1" id="KW-0732">Signal</keyword>
<keyword evidence="3" id="KW-1185">Reference proteome</keyword>
<gene>
    <name evidence="2" type="ORF">AKJ09_08383</name>
</gene>
<evidence type="ECO:0000313" key="3">
    <source>
        <dbReference type="Proteomes" id="UP000064967"/>
    </source>
</evidence>
<name>A0A0K1Q8L2_9BACT</name>
<dbReference type="PATRIC" id="fig|1391654.3.peg.8494"/>
<reference evidence="2 3" key="1">
    <citation type="submission" date="2015-08" db="EMBL/GenBank/DDBJ databases">
        <authorList>
            <person name="Babu N.S."/>
            <person name="Beckwith C.J."/>
            <person name="Beseler K.G."/>
            <person name="Brison A."/>
            <person name="Carone J.V."/>
            <person name="Caskin T.P."/>
            <person name="Diamond M."/>
            <person name="Durham M.E."/>
            <person name="Foxe J.M."/>
            <person name="Go M."/>
            <person name="Henderson B.A."/>
            <person name="Jones I.B."/>
            <person name="McGettigan J.A."/>
            <person name="Micheletti S.J."/>
            <person name="Nasrallah M.E."/>
            <person name="Ortiz D."/>
            <person name="Piller C.R."/>
            <person name="Privatt S.R."/>
            <person name="Schneider S.L."/>
            <person name="Sharp S."/>
            <person name="Smith T.C."/>
            <person name="Stanton J.D."/>
            <person name="Ullery H.E."/>
            <person name="Wilson R.J."/>
            <person name="Serrano M.G."/>
            <person name="Buck G."/>
            <person name="Lee V."/>
            <person name="Wang Y."/>
            <person name="Carvalho R."/>
            <person name="Voegtly L."/>
            <person name="Shi R."/>
            <person name="Duckworth R."/>
            <person name="Johnson A."/>
            <person name="Loviza R."/>
            <person name="Walstead R."/>
            <person name="Shah Z."/>
            <person name="Kiflezghi M."/>
            <person name="Wade K."/>
            <person name="Ball S.L."/>
            <person name="Bradley K.W."/>
            <person name="Asai D.J."/>
            <person name="Bowman C.A."/>
            <person name="Russell D.A."/>
            <person name="Pope W.H."/>
            <person name="Jacobs-Sera D."/>
            <person name="Hendrix R.W."/>
            <person name="Hatfull G.F."/>
        </authorList>
    </citation>
    <scope>NUCLEOTIDE SEQUENCE [LARGE SCALE GENOMIC DNA]</scope>
    <source>
        <strain evidence="2 3">DSM 27648</strain>
    </source>
</reference>
<proteinExistence type="predicted"/>
<accession>A0A0K1Q8L2</accession>
<dbReference type="RefSeq" id="WP_146652765.1">
    <property type="nucleotide sequence ID" value="NZ_CP012333.1"/>
</dbReference>
<evidence type="ECO:0000313" key="2">
    <source>
        <dbReference type="EMBL" id="AKV01720.1"/>
    </source>
</evidence>
<dbReference type="STRING" id="1391654.AKJ09_08383"/>
<dbReference type="PROSITE" id="PS51257">
    <property type="entry name" value="PROKAR_LIPOPROTEIN"/>
    <property type="match status" value="1"/>
</dbReference>
<feature type="chain" id="PRO_5005467256" evidence="1">
    <location>
        <begin position="31"/>
        <end position="590"/>
    </location>
</feature>
<organism evidence="2 3">
    <name type="scientific">Labilithrix luteola</name>
    <dbReference type="NCBI Taxonomy" id="1391654"/>
    <lineage>
        <taxon>Bacteria</taxon>
        <taxon>Pseudomonadati</taxon>
        <taxon>Myxococcota</taxon>
        <taxon>Polyangia</taxon>
        <taxon>Polyangiales</taxon>
        <taxon>Labilitrichaceae</taxon>
        <taxon>Labilithrix</taxon>
    </lineage>
</organism>
<protein>
    <submittedName>
        <fullName evidence="2">Putative hemagglutinin/hemolysin-related protein</fullName>
    </submittedName>
</protein>